<protein>
    <submittedName>
        <fullName evidence="1">Uncharacterized protein</fullName>
    </submittedName>
</protein>
<evidence type="ECO:0000313" key="2">
    <source>
        <dbReference type="Proteomes" id="UP000191988"/>
    </source>
</evidence>
<organism evidence="1 2">
    <name type="scientific">Agrobacterium tomkonis CFBP 6623</name>
    <dbReference type="NCBI Taxonomy" id="1183432"/>
    <lineage>
        <taxon>Bacteria</taxon>
        <taxon>Pseudomonadati</taxon>
        <taxon>Pseudomonadota</taxon>
        <taxon>Alphaproteobacteria</taxon>
        <taxon>Hyphomicrobiales</taxon>
        <taxon>Rhizobiaceae</taxon>
        <taxon>Rhizobium/Agrobacterium group</taxon>
        <taxon>Agrobacterium</taxon>
        <taxon>Agrobacterium tumefaciens complex</taxon>
    </lineage>
</organism>
<dbReference type="AlphaFoldDB" id="A0A1S7RNU3"/>
<reference evidence="2" key="1">
    <citation type="submission" date="2016-01" db="EMBL/GenBank/DDBJ databases">
        <authorList>
            <person name="Regsiter A."/>
            <person name="william w."/>
        </authorList>
    </citation>
    <scope>NUCLEOTIDE SEQUENCE [LARGE SCALE GENOMIC DNA]</scope>
    <source>
        <strain evidence="2">CFBP 6623</strain>
    </source>
</reference>
<proteinExistence type="predicted"/>
<evidence type="ECO:0000313" key="1">
    <source>
        <dbReference type="EMBL" id="CUX55087.1"/>
    </source>
</evidence>
<gene>
    <name evidence="1" type="ORF">AGR3A_Lc140151</name>
</gene>
<name>A0A1S7RNU3_9HYPH</name>
<dbReference type="Proteomes" id="UP000191988">
    <property type="component" value="Unassembled WGS sequence"/>
</dbReference>
<keyword evidence="2" id="KW-1185">Reference proteome</keyword>
<dbReference type="EMBL" id="FBWK01000050">
    <property type="protein sequence ID" value="CUX55087.1"/>
    <property type="molecule type" value="Genomic_DNA"/>
</dbReference>
<sequence>MSRHDPKLLGLDEMEDAVTISREAEEPVFFFDDFKRDTVLRASASQGVVFPIASNRAVRVPRLGTEYCK</sequence>
<accession>A0A1S7RNU3</accession>